<dbReference type="InterPro" id="IPR055304">
    <property type="entry name" value="CHCHD2/10-like"/>
</dbReference>
<organism evidence="1 2">
    <name type="scientific">Oreochromis aureus</name>
    <name type="common">Israeli tilapia</name>
    <name type="synonym">Chromis aureus</name>
    <dbReference type="NCBI Taxonomy" id="47969"/>
    <lineage>
        <taxon>Eukaryota</taxon>
        <taxon>Metazoa</taxon>
        <taxon>Chordata</taxon>
        <taxon>Craniata</taxon>
        <taxon>Vertebrata</taxon>
        <taxon>Euteleostomi</taxon>
        <taxon>Actinopterygii</taxon>
        <taxon>Neopterygii</taxon>
        <taxon>Teleostei</taxon>
        <taxon>Neoteleostei</taxon>
        <taxon>Acanthomorphata</taxon>
        <taxon>Ovalentaria</taxon>
        <taxon>Cichlomorphae</taxon>
        <taxon>Cichliformes</taxon>
        <taxon>Cichlidae</taxon>
        <taxon>African cichlids</taxon>
        <taxon>Pseudocrenilabrinae</taxon>
        <taxon>Oreochromini</taxon>
        <taxon>Oreochromis</taxon>
    </lineage>
</organism>
<evidence type="ECO:0000313" key="2">
    <source>
        <dbReference type="Proteomes" id="UP000472276"/>
    </source>
</evidence>
<dbReference type="GO" id="GO:0005634">
    <property type="term" value="C:nucleus"/>
    <property type="evidence" value="ECO:0007669"/>
    <property type="project" value="TreeGrafter"/>
</dbReference>
<dbReference type="GO" id="GO:0007005">
    <property type="term" value="P:mitochondrion organization"/>
    <property type="evidence" value="ECO:0007669"/>
    <property type="project" value="InterPro"/>
</dbReference>
<dbReference type="AlphaFoldDB" id="A0AAZ1XV61"/>
<evidence type="ECO:0000313" key="1">
    <source>
        <dbReference type="Ensembl" id="ENSOABP00000071514.1"/>
    </source>
</evidence>
<dbReference type="PANTHER" id="PTHR13523:SF3">
    <property type="entry name" value="COILED-COIL-HELIX-COILED-COIL-HELIX DOMAIN-CONTAINING PROTEIN 2-RELATED"/>
    <property type="match status" value="1"/>
</dbReference>
<reference evidence="2" key="1">
    <citation type="submission" date="2020-03" db="EMBL/GenBank/DDBJ databases">
        <title>Evolution of repeat sequences and sex chromosomes of tilapia species revealed by chromosome-level genomes.</title>
        <authorList>
            <person name="Xu L."/>
            <person name="Tao W."/>
            <person name="Wang D."/>
            <person name="Zhou Q."/>
        </authorList>
    </citation>
    <scope>NUCLEOTIDE SEQUENCE [LARGE SCALE GENOMIC DNA]</scope>
    <source>
        <strain evidence="2">Israel</strain>
    </source>
</reference>
<evidence type="ECO:0008006" key="3">
    <source>
        <dbReference type="Google" id="ProtNLM"/>
    </source>
</evidence>
<protein>
    <recommendedName>
        <fullName evidence="3">Coiled-coil-helix-coiled-coil-helix domain containing 2</fullName>
    </recommendedName>
</protein>
<sequence>FVVASRRASEYYSPGLHRPHHLRPGLHHPHHLRPRFPPYAPAPSAVGTPSGQCMFAQMASTATGVAVGSGAGATVTQTMTGGLGGGQSEPARPDITQVSPGLASHRTGTACSEEMRSFLACAINTSDLKVCEGVNEALKKCIFANGK</sequence>
<keyword evidence="2" id="KW-1185">Reference proteome</keyword>
<proteinExistence type="predicted"/>
<dbReference type="GO" id="GO:0045944">
    <property type="term" value="P:positive regulation of transcription by RNA polymerase II"/>
    <property type="evidence" value="ECO:0007669"/>
    <property type="project" value="TreeGrafter"/>
</dbReference>
<reference evidence="1" key="3">
    <citation type="submission" date="2025-09" db="UniProtKB">
        <authorList>
            <consortium name="Ensembl"/>
        </authorList>
    </citation>
    <scope>IDENTIFICATION</scope>
</reference>
<accession>A0AAZ1XV61</accession>
<dbReference type="GO" id="GO:0043565">
    <property type="term" value="F:sequence-specific DNA binding"/>
    <property type="evidence" value="ECO:0007669"/>
    <property type="project" value="TreeGrafter"/>
</dbReference>
<dbReference type="Proteomes" id="UP000472276">
    <property type="component" value="Unassembled WGS sequence"/>
</dbReference>
<dbReference type="PANTHER" id="PTHR13523">
    <property type="entry name" value="COILED-COIL-HELIX-COILED-COIL-HELIX DOMAIN CONTAINING 2/NUR77"/>
    <property type="match status" value="1"/>
</dbReference>
<reference evidence="1" key="2">
    <citation type="submission" date="2025-08" db="UniProtKB">
        <authorList>
            <consortium name="Ensembl"/>
        </authorList>
    </citation>
    <scope>IDENTIFICATION</scope>
</reference>
<dbReference type="GO" id="GO:0005739">
    <property type="term" value="C:mitochondrion"/>
    <property type="evidence" value="ECO:0007669"/>
    <property type="project" value="TreeGrafter"/>
</dbReference>
<dbReference type="Ensembl" id="ENSOABT00000074899.1">
    <property type="protein sequence ID" value="ENSOABP00000071514.1"/>
    <property type="gene ID" value="ENSOABG00000036380.1"/>
</dbReference>
<name>A0AAZ1XV61_OREAU</name>